<gene>
    <name evidence="1" type="ORF">IAG11_19335</name>
</gene>
<protein>
    <submittedName>
        <fullName evidence="1">Uncharacterized protein</fullName>
    </submittedName>
</protein>
<dbReference type="Gene3D" id="3.40.50.300">
    <property type="entry name" value="P-loop containing nucleotide triphosphate hydrolases"/>
    <property type="match status" value="1"/>
</dbReference>
<evidence type="ECO:0000313" key="2">
    <source>
        <dbReference type="Proteomes" id="UP000634608"/>
    </source>
</evidence>
<dbReference type="Proteomes" id="UP000634608">
    <property type="component" value="Unassembled WGS sequence"/>
</dbReference>
<proteinExistence type="predicted"/>
<comment type="caution">
    <text evidence="1">The sequence shown here is derived from an EMBL/GenBank/DDBJ whole genome shotgun (WGS) entry which is preliminary data.</text>
</comment>
<name>A0A8I0K728_ACIBA</name>
<dbReference type="EMBL" id="JACSVK010000150">
    <property type="protein sequence ID" value="MBD0222017.1"/>
    <property type="molecule type" value="Genomic_DNA"/>
</dbReference>
<feature type="non-terminal residue" evidence="1">
    <location>
        <position position="357"/>
    </location>
</feature>
<dbReference type="AlphaFoldDB" id="A0A8I0K728"/>
<sequence>MNLTFQELKNGNEKLGLYKAEWLSDKIFDYFSEPGYFHQLANSRPCIIVGGRGTGKTTVLKSLSYEGQSSLNKNSNSNEWQFYGIYWKVNLNRVTSFINRGLTEEDWQPYFSHYLNLILCHKLTQFALWYEKTQKITLNLDKKILRKTLTTLNIPLDYVKNVEDLEDELDILIAELESKINSITSTDQVNLTILGAPIDRVSELLLKTPQLEGKQFVFLIDEFENFEDYQQRVMNTLIKQINNLYTFKIGVRELGWRNRATLRDNEILNSPADYFKIDMRTVFQENSFSEFAKQVVESRIPELKEIGGVEKLLPSLNEEEEANILIGSELELNIRKSINSLLPKKYLKKLESKSIGQ</sequence>
<evidence type="ECO:0000313" key="1">
    <source>
        <dbReference type="EMBL" id="MBD0222017.1"/>
    </source>
</evidence>
<dbReference type="SUPFAM" id="SSF52540">
    <property type="entry name" value="P-loop containing nucleoside triphosphate hydrolases"/>
    <property type="match status" value="1"/>
</dbReference>
<dbReference type="InterPro" id="IPR027417">
    <property type="entry name" value="P-loop_NTPase"/>
</dbReference>
<reference evidence="1" key="1">
    <citation type="submission" date="2020-08" db="EMBL/GenBank/DDBJ databases">
        <title>Diversity of carbapenem-resistant Acinetobacter baumannii and bacteriophage-mediated spread of the Oxa23 carbapenemase.</title>
        <authorList>
            <person name="Abouelfetouh A."/>
            <person name="Mattock J."/>
            <person name="Turner D."/>
            <person name="Li E."/>
            <person name="Evans B.A."/>
        </authorList>
    </citation>
    <scope>NUCLEOTIDE SEQUENCE</scope>
    <source>
        <strain evidence="1">A86</strain>
    </source>
</reference>
<accession>A0A8I0K728</accession>
<dbReference type="Pfam" id="PF24389">
    <property type="entry name" value="ORC-CDC6-like"/>
    <property type="match status" value="1"/>
</dbReference>
<organism evidence="1 2">
    <name type="scientific">Acinetobacter baumannii</name>
    <dbReference type="NCBI Taxonomy" id="470"/>
    <lineage>
        <taxon>Bacteria</taxon>
        <taxon>Pseudomonadati</taxon>
        <taxon>Pseudomonadota</taxon>
        <taxon>Gammaproteobacteria</taxon>
        <taxon>Moraxellales</taxon>
        <taxon>Moraxellaceae</taxon>
        <taxon>Acinetobacter</taxon>
        <taxon>Acinetobacter calcoaceticus/baumannii complex</taxon>
    </lineage>
</organism>
<dbReference type="InterPro" id="IPR056955">
    <property type="entry name" value="ORC-CDC6-like"/>
</dbReference>